<sequence length="141" mass="16482">MFISPHHPQKIPEDLKAYAREMRKKMPDAEELLWYLIRNRKVAGAKFRRQHPVGRYILDFYCVEKKLAVELDGGQHSEQQTYDQTRDAYLSQQGIHVLRFWNNQMLLETEVVLEAIYLNLSDNNPSLASDEFQMLGRGEGG</sequence>
<dbReference type="Pfam" id="PF04480">
    <property type="entry name" value="DUF559"/>
    <property type="match status" value="1"/>
</dbReference>
<evidence type="ECO:0000259" key="1">
    <source>
        <dbReference type="Pfam" id="PF04480"/>
    </source>
</evidence>
<keyword evidence="3" id="KW-1185">Reference proteome</keyword>
<keyword evidence="2" id="KW-0540">Nuclease</keyword>
<dbReference type="InterPro" id="IPR007569">
    <property type="entry name" value="DUF559"/>
</dbReference>
<accession>A0ABR6YAI7</accession>
<dbReference type="SUPFAM" id="SSF52980">
    <property type="entry name" value="Restriction endonuclease-like"/>
    <property type="match status" value="1"/>
</dbReference>
<evidence type="ECO:0000313" key="2">
    <source>
        <dbReference type="EMBL" id="MBC3873657.1"/>
    </source>
</evidence>
<keyword evidence="2" id="KW-0378">Hydrolase</keyword>
<comment type="caution">
    <text evidence="2">The sequence shown here is derived from an EMBL/GenBank/DDBJ whole genome shotgun (WGS) entry which is preliminary data.</text>
</comment>
<protein>
    <submittedName>
        <fullName evidence="2">Endonuclease domain-containing protein</fullName>
    </submittedName>
</protein>
<gene>
    <name evidence="2" type="ORF">H8K55_08660</name>
</gene>
<dbReference type="CDD" id="cd01038">
    <property type="entry name" value="Endonuclease_DUF559"/>
    <property type="match status" value="1"/>
</dbReference>
<dbReference type="EMBL" id="JACOGA010000007">
    <property type="protein sequence ID" value="MBC3873657.1"/>
    <property type="molecule type" value="Genomic_DNA"/>
</dbReference>
<organism evidence="2 3">
    <name type="scientific">Undibacterium flavidum</name>
    <dbReference type="NCBI Taxonomy" id="2762297"/>
    <lineage>
        <taxon>Bacteria</taxon>
        <taxon>Pseudomonadati</taxon>
        <taxon>Pseudomonadota</taxon>
        <taxon>Betaproteobacteria</taxon>
        <taxon>Burkholderiales</taxon>
        <taxon>Oxalobacteraceae</taxon>
        <taxon>Undibacterium</taxon>
    </lineage>
</organism>
<dbReference type="PANTHER" id="PTHR38590:SF1">
    <property type="entry name" value="BLL0828 PROTEIN"/>
    <property type="match status" value="1"/>
</dbReference>
<dbReference type="Proteomes" id="UP000624279">
    <property type="component" value="Unassembled WGS sequence"/>
</dbReference>
<dbReference type="InterPro" id="IPR047216">
    <property type="entry name" value="Endonuclease_DUF559_bact"/>
</dbReference>
<name>A0ABR6YAI7_9BURK</name>
<keyword evidence="2" id="KW-0255">Endonuclease</keyword>
<dbReference type="InterPro" id="IPR011335">
    <property type="entry name" value="Restrct_endonuc-II-like"/>
</dbReference>
<dbReference type="Gene3D" id="3.40.960.10">
    <property type="entry name" value="VSR Endonuclease"/>
    <property type="match status" value="1"/>
</dbReference>
<feature type="domain" description="DUF559" evidence="1">
    <location>
        <begin position="14"/>
        <end position="120"/>
    </location>
</feature>
<dbReference type="GO" id="GO:0004519">
    <property type="term" value="F:endonuclease activity"/>
    <property type="evidence" value="ECO:0007669"/>
    <property type="project" value="UniProtKB-KW"/>
</dbReference>
<reference evidence="2 3" key="1">
    <citation type="submission" date="2020-08" db="EMBL/GenBank/DDBJ databases">
        <title>Novel species isolated from subtropical streams in China.</title>
        <authorList>
            <person name="Lu H."/>
        </authorList>
    </citation>
    <scope>NUCLEOTIDE SEQUENCE [LARGE SCALE GENOMIC DNA]</scope>
    <source>
        <strain evidence="2 3">LX15W</strain>
    </source>
</reference>
<proteinExistence type="predicted"/>
<evidence type="ECO:0000313" key="3">
    <source>
        <dbReference type="Proteomes" id="UP000624279"/>
    </source>
</evidence>
<dbReference type="PANTHER" id="PTHR38590">
    <property type="entry name" value="BLL0828 PROTEIN"/>
    <property type="match status" value="1"/>
</dbReference>